<accession>A0A914VHT1</accession>
<reference evidence="3" key="1">
    <citation type="submission" date="2022-11" db="UniProtKB">
        <authorList>
            <consortium name="WormBaseParasite"/>
        </authorList>
    </citation>
    <scope>IDENTIFICATION</scope>
</reference>
<organism evidence="2 3">
    <name type="scientific">Plectus sambesii</name>
    <dbReference type="NCBI Taxonomy" id="2011161"/>
    <lineage>
        <taxon>Eukaryota</taxon>
        <taxon>Metazoa</taxon>
        <taxon>Ecdysozoa</taxon>
        <taxon>Nematoda</taxon>
        <taxon>Chromadorea</taxon>
        <taxon>Plectida</taxon>
        <taxon>Plectina</taxon>
        <taxon>Plectoidea</taxon>
        <taxon>Plectidae</taxon>
        <taxon>Plectus</taxon>
    </lineage>
</organism>
<evidence type="ECO:0000256" key="1">
    <source>
        <dbReference type="SAM" id="MobiDB-lite"/>
    </source>
</evidence>
<dbReference type="Proteomes" id="UP000887566">
    <property type="component" value="Unplaced"/>
</dbReference>
<evidence type="ECO:0000313" key="2">
    <source>
        <dbReference type="Proteomes" id="UP000887566"/>
    </source>
</evidence>
<protein>
    <submittedName>
        <fullName evidence="3">Uncharacterized protein</fullName>
    </submittedName>
</protein>
<name>A0A914VHT1_9BILA</name>
<evidence type="ECO:0000313" key="3">
    <source>
        <dbReference type="WBParaSite" id="PSAMB.scaffold200size66654.g3160.t1"/>
    </source>
</evidence>
<feature type="compositionally biased region" description="Basic residues" evidence="1">
    <location>
        <begin position="43"/>
        <end position="55"/>
    </location>
</feature>
<proteinExistence type="predicted"/>
<sequence length="131" mass="14059">MQQRPRRVRVRAGEEAVLGANDSASMADCDARVSQTATGVMGSRRRRRRRLRRNRERTVSSCMGGLGVHGSSPADADGAHLAGDWRDTTVAFVSMVRASLMTMNHGSVPAGRLPCGHASQAARQGCAAREQ</sequence>
<dbReference type="AlphaFoldDB" id="A0A914VHT1"/>
<keyword evidence="2" id="KW-1185">Reference proteome</keyword>
<feature type="region of interest" description="Disordered" evidence="1">
    <location>
        <begin position="36"/>
        <end position="80"/>
    </location>
</feature>
<dbReference type="WBParaSite" id="PSAMB.scaffold200size66654.g3160.t1">
    <property type="protein sequence ID" value="PSAMB.scaffold200size66654.g3160.t1"/>
    <property type="gene ID" value="PSAMB.scaffold200size66654.g3160"/>
</dbReference>